<keyword evidence="7" id="KW-0496">Mitochondrion</keyword>
<reference evidence="11 12" key="1">
    <citation type="journal article" date="2013" name="Nat. Commun.">
        <title>The evolution and pathogenic mechanisms of the rice sheath blight pathogen.</title>
        <authorList>
            <person name="Zheng A."/>
            <person name="Lin R."/>
            <person name="Xu L."/>
            <person name="Qin P."/>
            <person name="Tang C."/>
            <person name="Ai P."/>
            <person name="Zhang D."/>
            <person name="Liu Y."/>
            <person name="Sun Z."/>
            <person name="Feng H."/>
            <person name="Wang Y."/>
            <person name="Chen Y."/>
            <person name="Liang X."/>
            <person name="Fu R."/>
            <person name="Li Q."/>
            <person name="Zhang J."/>
            <person name="Yu X."/>
            <person name="Xie Z."/>
            <person name="Ding L."/>
            <person name="Guan P."/>
            <person name="Tang J."/>
            <person name="Liang Y."/>
            <person name="Wang S."/>
            <person name="Deng Q."/>
            <person name="Li S."/>
            <person name="Zhu J."/>
            <person name="Wang L."/>
            <person name="Liu H."/>
            <person name="Li P."/>
        </authorList>
    </citation>
    <scope>NUCLEOTIDE SEQUENCE [LARGE SCALE GENOMIC DNA]</scope>
    <source>
        <strain evidence="12">AG-1 IA</strain>
    </source>
</reference>
<evidence type="ECO:0000256" key="4">
    <source>
        <dbReference type="ARBA" id="ARBA00022692"/>
    </source>
</evidence>
<dbReference type="GO" id="GO:0022857">
    <property type="term" value="F:transmembrane transporter activity"/>
    <property type="evidence" value="ECO:0007669"/>
    <property type="project" value="TreeGrafter"/>
</dbReference>
<evidence type="ECO:0000256" key="5">
    <source>
        <dbReference type="ARBA" id="ARBA00022737"/>
    </source>
</evidence>
<dbReference type="EMBL" id="AFRT01000493">
    <property type="protein sequence ID" value="ELU43736.1"/>
    <property type="molecule type" value="Genomic_DNA"/>
</dbReference>
<dbReference type="Gene3D" id="1.50.40.10">
    <property type="entry name" value="Mitochondrial carrier domain"/>
    <property type="match status" value="1"/>
</dbReference>
<keyword evidence="12" id="KW-1185">Reference proteome</keyword>
<dbReference type="PROSITE" id="PS50920">
    <property type="entry name" value="SOLCAR"/>
    <property type="match status" value="2"/>
</dbReference>
<evidence type="ECO:0000256" key="1">
    <source>
        <dbReference type="ARBA" id="ARBA00004225"/>
    </source>
</evidence>
<dbReference type="InterPro" id="IPR050567">
    <property type="entry name" value="Mitochondrial_Carrier"/>
</dbReference>
<dbReference type="STRING" id="983506.L8X099"/>
<evidence type="ECO:0000256" key="7">
    <source>
        <dbReference type="ARBA" id="ARBA00023128"/>
    </source>
</evidence>
<evidence type="ECO:0000256" key="6">
    <source>
        <dbReference type="ARBA" id="ARBA00022989"/>
    </source>
</evidence>
<dbReference type="Proteomes" id="UP000011668">
    <property type="component" value="Unassembled WGS sequence"/>
</dbReference>
<dbReference type="OMA" id="GWGCTFP"/>
<keyword evidence="3 10" id="KW-0813">Transport</keyword>
<organism evidence="11 12">
    <name type="scientific">Thanatephorus cucumeris (strain AG1-IA)</name>
    <name type="common">Rice sheath blight fungus</name>
    <name type="synonym">Rhizoctonia solani</name>
    <dbReference type="NCBI Taxonomy" id="983506"/>
    <lineage>
        <taxon>Eukaryota</taxon>
        <taxon>Fungi</taxon>
        <taxon>Dikarya</taxon>
        <taxon>Basidiomycota</taxon>
        <taxon>Agaricomycotina</taxon>
        <taxon>Agaricomycetes</taxon>
        <taxon>Cantharellales</taxon>
        <taxon>Ceratobasidiaceae</taxon>
        <taxon>Rhizoctonia</taxon>
        <taxon>Rhizoctonia solani AG-1</taxon>
    </lineage>
</organism>
<evidence type="ECO:0008006" key="13">
    <source>
        <dbReference type="Google" id="ProtNLM"/>
    </source>
</evidence>
<name>L8X099_THACA</name>
<dbReference type="InterPro" id="IPR018108">
    <property type="entry name" value="MCP_transmembrane"/>
</dbReference>
<comment type="caution">
    <text evidence="11">The sequence shown here is derived from an EMBL/GenBank/DDBJ whole genome shotgun (WGS) entry which is preliminary data.</text>
</comment>
<evidence type="ECO:0000256" key="3">
    <source>
        <dbReference type="ARBA" id="ARBA00022448"/>
    </source>
</evidence>
<dbReference type="AlphaFoldDB" id="L8X099"/>
<comment type="subcellular location">
    <subcellularLocation>
        <location evidence="1">Mitochondrion membrane</location>
        <topology evidence="1">Multi-pass membrane protein</topology>
    </subcellularLocation>
</comment>
<keyword evidence="6" id="KW-1133">Transmembrane helix</keyword>
<dbReference type="InterPro" id="IPR023395">
    <property type="entry name" value="MCP_dom_sf"/>
</dbReference>
<dbReference type="PANTHER" id="PTHR45624">
    <property type="entry name" value="MITOCHONDRIAL BASIC AMINO ACIDS TRANSPORTER-RELATED"/>
    <property type="match status" value="1"/>
</dbReference>
<dbReference type="GO" id="GO:0031966">
    <property type="term" value="C:mitochondrial membrane"/>
    <property type="evidence" value="ECO:0007669"/>
    <property type="project" value="UniProtKB-SubCell"/>
</dbReference>
<evidence type="ECO:0000256" key="2">
    <source>
        <dbReference type="ARBA" id="ARBA00006375"/>
    </source>
</evidence>
<protein>
    <recommendedName>
        <fullName evidence="13">Mitochondrial carrier protein</fullName>
    </recommendedName>
</protein>
<proteinExistence type="inferred from homology"/>
<comment type="similarity">
    <text evidence="2 10">Belongs to the mitochondrial carrier (TC 2.A.29) family.</text>
</comment>
<sequence>MASAGQGENASIGPITDFVAGTVGGESRSYIWATYMLNSVSGMVGLAVGFPFDTSKYKACSNSECATKATCSQSSITAPRDYESLPQRCDCTREDYSRRTSCWVVQGNFVTHGWIMRAQMSDPNAEPTLTQITIAGAGTGILASLIATPTELIKIRQQANTSAGAQPSAWVVAKDLWRSHGVRGLYRGVSSTAMRDMSYGTSSYVPCQNKWSLTSSSECSGAYFATYEGMQRLLAPARLERKGTLVTEDGRPIFVTQPSDVEVKEAEKEMEAQRWARLMVSGGVIAGWIFTFHLDSIKTRVQSIDYSPPIHHPASSSAALGNFAPGAPAMALARGYSASASSPYRTTWSTAVYMYRVEGLRSFWKGLWPTIVRAVPVNMATFGAYEIVVQMMR</sequence>
<evidence type="ECO:0000313" key="12">
    <source>
        <dbReference type="Proteomes" id="UP000011668"/>
    </source>
</evidence>
<dbReference type="Pfam" id="PF00153">
    <property type="entry name" value="Mito_carr"/>
    <property type="match status" value="2"/>
</dbReference>
<evidence type="ECO:0000256" key="8">
    <source>
        <dbReference type="ARBA" id="ARBA00023136"/>
    </source>
</evidence>
<feature type="repeat" description="Solcar" evidence="9">
    <location>
        <begin position="127"/>
        <end position="213"/>
    </location>
</feature>
<evidence type="ECO:0000313" key="11">
    <source>
        <dbReference type="EMBL" id="ELU43736.1"/>
    </source>
</evidence>
<dbReference type="HOGENOM" id="CLU_015166_16_0_1"/>
<accession>L8X099</accession>
<dbReference type="PANTHER" id="PTHR45624:SF10">
    <property type="entry name" value="SLC (SOLUTE CARRIER) HOMOLOG"/>
    <property type="match status" value="1"/>
</dbReference>
<dbReference type="SUPFAM" id="SSF103506">
    <property type="entry name" value="Mitochondrial carrier"/>
    <property type="match status" value="1"/>
</dbReference>
<keyword evidence="5" id="KW-0677">Repeat</keyword>
<dbReference type="OrthoDB" id="14252at2759"/>
<gene>
    <name evidence="11" type="ORF">AG1IA_02226</name>
</gene>
<keyword evidence="4 9" id="KW-0812">Transmembrane</keyword>
<feature type="repeat" description="Solcar" evidence="9">
    <location>
        <begin position="274"/>
        <end position="391"/>
    </location>
</feature>
<evidence type="ECO:0000256" key="9">
    <source>
        <dbReference type="PROSITE-ProRule" id="PRU00282"/>
    </source>
</evidence>
<keyword evidence="8 9" id="KW-0472">Membrane</keyword>
<evidence type="ECO:0000256" key="10">
    <source>
        <dbReference type="RuleBase" id="RU000488"/>
    </source>
</evidence>